<dbReference type="AlphaFoldDB" id="A0A4R5CBK8"/>
<protein>
    <submittedName>
        <fullName evidence="2">Uncharacterized protein</fullName>
    </submittedName>
</protein>
<evidence type="ECO:0000313" key="3">
    <source>
        <dbReference type="Proteomes" id="UP000294513"/>
    </source>
</evidence>
<accession>A0A4R5CBK8</accession>
<reference evidence="2 3" key="1">
    <citation type="submission" date="2019-03" db="EMBL/GenBank/DDBJ databases">
        <title>Draft genome sequences of novel Actinobacteria.</title>
        <authorList>
            <person name="Sahin N."/>
            <person name="Ay H."/>
            <person name="Saygin H."/>
        </authorList>
    </citation>
    <scope>NUCLEOTIDE SEQUENCE [LARGE SCALE GENOMIC DNA]</scope>
    <source>
        <strain evidence="2 3">H3C3</strain>
    </source>
</reference>
<evidence type="ECO:0000313" key="2">
    <source>
        <dbReference type="EMBL" id="TDD94462.1"/>
    </source>
</evidence>
<proteinExistence type="predicted"/>
<feature type="non-terminal residue" evidence="2">
    <location>
        <position position="1"/>
    </location>
</feature>
<comment type="caution">
    <text evidence="2">The sequence shown here is derived from an EMBL/GenBank/DDBJ whole genome shotgun (WGS) entry which is preliminary data.</text>
</comment>
<evidence type="ECO:0000256" key="1">
    <source>
        <dbReference type="SAM" id="MobiDB-lite"/>
    </source>
</evidence>
<sequence length="85" mass="8987">DLHEPYRRQRQTCIRDSWCAAHGVTPPPGSFIDDLGRNWVDEWPRYVASMAPVAGGPVPGAPPPGTPGGHYQGPPSGQHGAGAGY</sequence>
<name>A0A4R5CBK8_9ACTN</name>
<feature type="region of interest" description="Disordered" evidence="1">
    <location>
        <begin position="55"/>
        <end position="85"/>
    </location>
</feature>
<keyword evidence="3" id="KW-1185">Reference proteome</keyword>
<gene>
    <name evidence="2" type="ORF">E1298_06680</name>
</gene>
<dbReference type="EMBL" id="SMKU01000019">
    <property type="protein sequence ID" value="TDD94462.1"/>
    <property type="molecule type" value="Genomic_DNA"/>
</dbReference>
<organism evidence="2 3">
    <name type="scientific">Actinomadura rubrisoli</name>
    <dbReference type="NCBI Taxonomy" id="2530368"/>
    <lineage>
        <taxon>Bacteria</taxon>
        <taxon>Bacillati</taxon>
        <taxon>Actinomycetota</taxon>
        <taxon>Actinomycetes</taxon>
        <taxon>Streptosporangiales</taxon>
        <taxon>Thermomonosporaceae</taxon>
        <taxon>Actinomadura</taxon>
    </lineage>
</organism>
<dbReference type="Proteomes" id="UP000294513">
    <property type="component" value="Unassembled WGS sequence"/>
</dbReference>